<keyword evidence="3" id="KW-1003">Cell membrane</keyword>
<keyword evidence="8" id="KW-0282">Flagellum</keyword>
<dbReference type="InterPro" id="IPR002010">
    <property type="entry name" value="T3SS_IM_R"/>
</dbReference>
<feature type="transmembrane region" description="Helical" evidence="7">
    <location>
        <begin position="93"/>
        <end position="117"/>
    </location>
</feature>
<evidence type="ECO:0000256" key="4">
    <source>
        <dbReference type="ARBA" id="ARBA00022692"/>
    </source>
</evidence>
<feature type="transmembrane region" description="Helical" evidence="7">
    <location>
        <begin position="54"/>
        <end position="73"/>
    </location>
</feature>
<comment type="similarity">
    <text evidence="2">Belongs to the FliR/MopE/SpaR family.</text>
</comment>
<feature type="transmembrane region" description="Helical" evidence="7">
    <location>
        <begin position="194"/>
        <end position="216"/>
    </location>
</feature>
<dbReference type="EMBL" id="CP053418">
    <property type="protein sequence ID" value="QJW85937.1"/>
    <property type="molecule type" value="Genomic_DNA"/>
</dbReference>
<name>A0ABX6P8W0_9BURK</name>
<comment type="subcellular location">
    <subcellularLocation>
        <location evidence="1">Cell membrane</location>
        <topology evidence="1">Multi-pass membrane protein</topology>
    </subcellularLocation>
</comment>
<keyword evidence="9" id="KW-1185">Reference proteome</keyword>
<evidence type="ECO:0000256" key="1">
    <source>
        <dbReference type="ARBA" id="ARBA00004651"/>
    </source>
</evidence>
<feature type="transmembrane region" description="Helical" evidence="7">
    <location>
        <begin position="137"/>
        <end position="155"/>
    </location>
</feature>
<keyword evidence="8" id="KW-0966">Cell projection</keyword>
<evidence type="ECO:0000256" key="2">
    <source>
        <dbReference type="ARBA" id="ARBA00009772"/>
    </source>
</evidence>
<feature type="transmembrane region" description="Helical" evidence="7">
    <location>
        <begin position="228"/>
        <end position="248"/>
    </location>
</feature>
<sequence>MVPHSRDVLGARTVSELVALFDTAWMHRILLLSARISALFLMTPVLYAIPVPGVVRVLIAIALAIALAVPFSGSSAPGTELSGAMLEGFGRELAIGATLGLGILMAFAGFAVAGRLIDVQVGFGIAQVFDPVSRMQVPILTSVFMLFGVLLFFPVDGHHALLRGIAYSLERFPLGAPWSIDTAAGPVLKQASGLFTLGFALAAPIVLSLLLVEFALGVIARNLPQVNMFVLGIPVKIIVGLLALSVWASGLGVVSGRLYGEIYRTWTAMFAQAAPAEGGR</sequence>
<protein>
    <submittedName>
        <fullName evidence="8">Flagellar biosynthetic protein FliR</fullName>
    </submittedName>
</protein>
<feature type="transmembrane region" description="Helical" evidence="7">
    <location>
        <begin position="25"/>
        <end position="47"/>
    </location>
</feature>
<organism evidence="8 9">
    <name type="scientific">Ramlibacter terrae</name>
    <dbReference type="NCBI Taxonomy" id="2732511"/>
    <lineage>
        <taxon>Bacteria</taxon>
        <taxon>Pseudomonadati</taxon>
        <taxon>Pseudomonadota</taxon>
        <taxon>Betaproteobacteria</taxon>
        <taxon>Burkholderiales</taxon>
        <taxon>Comamonadaceae</taxon>
        <taxon>Ramlibacter</taxon>
    </lineage>
</organism>
<evidence type="ECO:0000313" key="8">
    <source>
        <dbReference type="EMBL" id="QJW85937.1"/>
    </source>
</evidence>
<evidence type="ECO:0000313" key="9">
    <source>
        <dbReference type="Proteomes" id="UP000500826"/>
    </source>
</evidence>
<dbReference type="PANTHER" id="PTHR30065:SF1">
    <property type="entry name" value="SURFACE PRESENTATION OF ANTIGENS PROTEIN SPAR"/>
    <property type="match status" value="1"/>
</dbReference>
<keyword evidence="5 7" id="KW-1133">Transmembrane helix</keyword>
<evidence type="ECO:0000256" key="7">
    <source>
        <dbReference type="SAM" id="Phobius"/>
    </source>
</evidence>
<evidence type="ECO:0000256" key="5">
    <source>
        <dbReference type="ARBA" id="ARBA00022989"/>
    </source>
</evidence>
<evidence type="ECO:0000256" key="6">
    <source>
        <dbReference type="ARBA" id="ARBA00023136"/>
    </source>
</evidence>
<reference evidence="8 9" key="2">
    <citation type="submission" date="2020-05" db="EMBL/GenBank/DDBJ databases">
        <authorList>
            <person name="Khan S.A."/>
            <person name="Jeon C.O."/>
            <person name="Chun B.H."/>
        </authorList>
    </citation>
    <scope>NUCLEOTIDE SEQUENCE [LARGE SCALE GENOMIC DNA]</scope>
    <source>
        <strain evidence="8 9">H242</strain>
    </source>
</reference>
<evidence type="ECO:0000256" key="3">
    <source>
        <dbReference type="ARBA" id="ARBA00022475"/>
    </source>
</evidence>
<keyword evidence="8" id="KW-0969">Cilium</keyword>
<dbReference type="Pfam" id="PF01311">
    <property type="entry name" value="Bac_export_1"/>
    <property type="match status" value="1"/>
</dbReference>
<dbReference type="PANTHER" id="PTHR30065">
    <property type="entry name" value="FLAGELLAR BIOSYNTHETIC PROTEIN FLIR"/>
    <property type="match status" value="1"/>
</dbReference>
<proteinExistence type="inferred from homology"/>
<reference evidence="8 9" key="1">
    <citation type="submission" date="2020-05" db="EMBL/GenBank/DDBJ databases">
        <title>Ramlibacter rhizophilus sp. nov., isolated from rhizosphere soil of national flower Mugunghwa from South Korea.</title>
        <authorList>
            <person name="Zheng-Fei Y."/>
            <person name="Huan T."/>
        </authorList>
    </citation>
    <scope>NUCLEOTIDE SEQUENCE [LARGE SCALE GENOMIC DNA]</scope>
    <source>
        <strain evidence="8 9">H242</strain>
    </source>
</reference>
<accession>A0ABX6P8W0</accession>
<dbReference type="PRINTS" id="PR00953">
    <property type="entry name" value="TYPE3IMRPROT"/>
</dbReference>
<dbReference type="Proteomes" id="UP000500826">
    <property type="component" value="Chromosome"/>
</dbReference>
<keyword evidence="4 7" id="KW-0812">Transmembrane</keyword>
<gene>
    <name evidence="8" type="ORF">HK414_26345</name>
</gene>
<keyword evidence="6 7" id="KW-0472">Membrane</keyword>